<evidence type="ECO:0000313" key="11">
    <source>
        <dbReference type="EMBL" id="QCR08104.1"/>
    </source>
</evidence>
<dbReference type="InterPro" id="IPR022749">
    <property type="entry name" value="D12N6_MeTrfase_N"/>
</dbReference>
<dbReference type="EMBL" id="CP034035">
    <property type="protein sequence ID" value="QCR08104.1"/>
    <property type="molecule type" value="Genomic_DNA"/>
</dbReference>
<evidence type="ECO:0000256" key="8">
    <source>
        <dbReference type="SAM" id="Coils"/>
    </source>
</evidence>
<dbReference type="OrthoDB" id="9784823at2"/>
<dbReference type="InterPro" id="IPR038333">
    <property type="entry name" value="T1MK-like_N_sf"/>
</dbReference>
<feature type="domain" description="N6 adenine-specific DNA methyltransferase N-terminal" evidence="10">
    <location>
        <begin position="11"/>
        <end position="164"/>
    </location>
</feature>
<keyword evidence="6" id="KW-0680">Restriction system</keyword>
<proteinExistence type="inferred from homology"/>
<comment type="catalytic activity">
    <reaction evidence="7">
        <text>a 2'-deoxyadenosine in DNA + S-adenosyl-L-methionine = an N(6)-methyl-2'-deoxyadenosine in DNA + S-adenosyl-L-homocysteine + H(+)</text>
        <dbReference type="Rhea" id="RHEA:15197"/>
        <dbReference type="Rhea" id="RHEA-COMP:12418"/>
        <dbReference type="Rhea" id="RHEA-COMP:12419"/>
        <dbReference type="ChEBI" id="CHEBI:15378"/>
        <dbReference type="ChEBI" id="CHEBI:57856"/>
        <dbReference type="ChEBI" id="CHEBI:59789"/>
        <dbReference type="ChEBI" id="CHEBI:90615"/>
        <dbReference type="ChEBI" id="CHEBI:90616"/>
        <dbReference type="EC" id="2.1.1.72"/>
    </reaction>
</comment>
<dbReference type="REBASE" id="312690">
    <property type="entry name" value="M.Bru6D370ORF5970P"/>
</dbReference>
<dbReference type="SUPFAM" id="SSF53335">
    <property type="entry name" value="S-adenosyl-L-methionine-dependent methyltransferases"/>
    <property type="match status" value="1"/>
</dbReference>
<dbReference type="KEGG" id="brb:EH207_05970"/>
<evidence type="ECO:0000256" key="5">
    <source>
        <dbReference type="ARBA" id="ARBA00022691"/>
    </source>
</evidence>
<dbReference type="GO" id="GO:0032259">
    <property type="term" value="P:methylation"/>
    <property type="evidence" value="ECO:0007669"/>
    <property type="project" value="UniProtKB-KW"/>
</dbReference>
<dbReference type="Pfam" id="PF02384">
    <property type="entry name" value="N6_Mtase"/>
    <property type="match status" value="1"/>
</dbReference>
<keyword evidence="4" id="KW-0808">Transferase</keyword>
<name>A0A4P8QXH3_9GAMM</name>
<keyword evidence="11" id="KW-0540">Nuclease</keyword>
<protein>
    <recommendedName>
        <fullName evidence="2">site-specific DNA-methyltransferase (adenine-specific)</fullName>
        <ecNumber evidence="2">2.1.1.72</ecNumber>
    </recommendedName>
</protein>
<dbReference type="PANTHER" id="PTHR42933">
    <property type="entry name" value="SLR6095 PROTEIN"/>
    <property type="match status" value="1"/>
</dbReference>
<dbReference type="GO" id="GO:0004519">
    <property type="term" value="F:endonuclease activity"/>
    <property type="evidence" value="ECO:0007669"/>
    <property type="project" value="UniProtKB-KW"/>
</dbReference>
<evidence type="ECO:0000256" key="3">
    <source>
        <dbReference type="ARBA" id="ARBA00022603"/>
    </source>
</evidence>
<dbReference type="EC" id="2.1.1.72" evidence="2"/>
<dbReference type="PRINTS" id="PR00507">
    <property type="entry name" value="N12N6MTFRASE"/>
</dbReference>
<dbReference type="Gene3D" id="1.20.1260.30">
    <property type="match status" value="1"/>
</dbReference>
<dbReference type="Pfam" id="PF12161">
    <property type="entry name" value="HsdM_N"/>
    <property type="match status" value="1"/>
</dbReference>
<dbReference type="GO" id="GO:0009007">
    <property type="term" value="F:site-specific DNA-methyltransferase (adenine-specific) activity"/>
    <property type="evidence" value="ECO:0007669"/>
    <property type="project" value="UniProtKB-EC"/>
</dbReference>
<evidence type="ECO:0000313" key="12">
    <source>
        <dbReference type="Proteomes" id="UP000299580"/>
    </source>
</evidence>
<evidence type="ECO:0000256" key="1">
    <source>
        <dbReference type="ARBA" id="ARBA00006594"/>
    </source>
</evidence>
<evidence type="ECO:0000256" key="6">
    <source>
        <dbReference type="ARBA" id="ARBA00022747"/>
    </source>
</evidence>
<keyword evidence="11" id="KW-0255">Endonuclease</keyword>
<accession>A0A4P8QXH3</accession>
<dbReference type="Proteomes" id="UP000299580">
    <property type="component" value="Chromosome"/>
</dbReference>
<evidence type="ECO:0000259" key="9">
    <source>
        <dbReference type="Pfam" id="PF02384"/>
    </source>
</evidence>
<dbReference type="AlphaFoldDB" id="A0A4P8QXH3"/>
<dbReference type="GO" id="GO:0009307">
    <property type="term" value="P:DNA restriction-modification system"/>
    <property type="evidence" value="ECO:0007669"/>
    <property type="project" value="UniProtKB-KW"/>
</dbReference>
<reference evidence="11 12" key="1">
    <citation type="submission" date="2018-11" db="EMBL/GenBank/DDBJ databases">
        <title>Genome sequences of Brenneria nigrifluens and Brenneria rubrifaciens.</title>
        <authorList>
            <person name="Poret-Peterson A.T."/>
            <person name="McClean A.E."/>
            <person name="Kluepfel D.A."/>
        </authorList>
    </citation>
    <scope>NUCLEOTIDE SEQUENCE [LARGE SCALE GENOMIC DNA]</scope>
    <source>
        <strain evidence="11 12">6D370</strain>
    </source>
</reference>
<evidence type="ECO:0000256" key="7">
    <source>
        <dbReference type="ARBA" id="ARBA00047942"/>
    </source>
</evidence>
<keyword evidence="5" id="KW-0949">S-adenosyl-L-methionine</keyword>
<comment type="similarity">
    <text evidence="1">Belongs to the N(4)/N(6)-methyltransferase family.</text>
</comment>
<dbReference type="PANTHER" id="PTHR42933:SF3">
    <property type="entry name" value="TYPE I RESTRICTION ENZYME MJAVIII METHYLASE SUBUNIT"/>
    <property type="match status" value="1"/>
</dbReference>
<keyword evidence="8" id="KW-0175">Coiled coil</keyword>
<gene>
    <name evidence="11" type="ORF">EH207_05970</name>
</gene>
<evidence type="ECO:0000256" key="2">
    <source>
        <dbReference type="ARBA" id="ARBA00011900"/>
    </source>
</evidence>
<evidence type="ECO:0000259" key="10">
    <source>
        <dbReference type="Pfam" id="PF12161"/>
    </source>
</evidence>
<dbReference type="InterPro" id="IPR051537">
    <property type="entry name" value="DNA_Adenine_Mtase"/>
</dbReference>
<sequence>MPSPKLTLARLESLLLTACDDLRGNMDASEYKEYIFGMLFLKRASDLFDQRREEIRKEGKAAGLSEADITLNLEDPDQYFGKYFYVPPRARWNDPWINAAGKPQPALKHVKDNVGSALTKALEELEDCNTDALQDVLKGTINFNRKIGQNTLDDDTLVDFIQNFEKIPLRDDDFEFPDLLGAAYEWLIKHFADSAGKKAGEFYTPAEVVRICVEICDPQAGMSVYDPTVGSGGMLIQARDYLRECGADASELSLNGQEKMGTTWSICKMNMLLHGISHADIRNADTLVDPRHKAENNELRRFDRVLANPPFSQNYVRSQSKDDGTGTKKKVPIAYPGRFHVWMPEKGKKADLMFVQHMLAVLKSDGRMATVMPHGVLFRGGEEREARQYFIERGYLEAVIGLPGNLFYGTGIPACILVLNKAGAAERKHVLFINADREYREGKAQNHLRPEDIDKIVQAYRAGQDIPAYAKRVGIADIEAEDYNCNIRRYVDNAPPPEPHDVRAHLNGGVPVSEVNALGHFWLNYVGLRESCFVPRADSEFSGNGAVAYVDFSSALQDKRAIAEHINIHPGVSERQAQFMAGLQSWWQLYLPVVEALAPDANNQQAKATNVYQMRATLLDSIERTFASQHLLNHYQVRGAFANYFKLLASDFKSIAASGWGPELIPDQDILQSQFPQVLTELEQQYARLAELQALFAAAGEEDFEDNDDTGVLPADEVKALKASLKEARGMVKLARRDSAFGNWQSHQQEVARIEAQLARHKALEDEAKSLKVAIKSTESKKYELVEQARLNISKDDAKKVIVERLGNALFDSYRQYLRADQRACIAAIENLWSKYAVTAKQIEAERDEAAKALQAFLVELGYE</sequence>
<dbReference type="Gene3D" id="3.40.50.150">
    <property type="entry name" value="Vaccinia Virus protein VP39"/>
    <property type="match status" value="1"/>
</dbReference>
<keyword evidence="12" id="KW-1185">Reference proteome</keyword>
<dbReference type="InterPro" id="IPR003356">
    <property type="entry name" value="DNA_methylase_A-5"/>
</dbReference>
<dbReference type="InterPro" id="IPR029063">
    <property type="entry name" value="SAM-dependent_MTases_sf"/>
</dbReference>
<keyword evidence="3" id="KW-0489">Methyltransferase</keyword>
<dbReference type="GO" id="GO:0008170">
    <property type="term" value="F:N-methyltransferase activity"/>
    <property type="evidence" value="ECO:0007669"/>
    <property type="project" value="InterPro"/>
</dbReference>
<evidence type="ECO:0000256" key="4">
    <source>
        <dbReference type="ARBA" id="ARBA00022679"/>
    </source>
</evidence>
<feature type="coiled-coil region" evidence="8">
    <location>
        <begin position="718"/>
        <end position="781"/>
    </location>
</feature>
<dbReference type="GO" id="GO:0003677">
    <property type="term" value="F:DNA binding"/>
    <property type="evidence" value="ECO:0007669"/>
    <property type="project" value="InterPro"/>
</dbReference>
<organism evidence="11 12">
    <name type="scientific">Brenneria rubrifaciens</name>
    <dbReference type="NCBI Taxonomy" id="55213"/>
    <lineage>
        <taxon>Bacteria</taxon>
        <taxon>Pseudomonadati</taxon>
        <taxon>Pseudomonadota</taxon>
        <taxon>Gammaproteobacteria</taxon>
        <taxon>Enterobacterales</taxon>
        <taxon>Pectobacteriaceae</taxon>
        <taxon>Brenneria</taxon>
    </lineage>
</organism>
<feature type="domain" description="DNA methylase adenine-specific" evidence="9">
    <location>
        <begin position="178"/>
        <end position="493"/>
    </location>
</feature>
<keyword evidence="11" id="KW-0378">Hydrolase</keyword>
<dbReference type="RefSeq" id="WP_137713161.1">
    <property type="nucleotide sequence ID" value="NZ_CP034035.1"/>
</dbReference>